<proteinExistence type="predicted"/>
<dbReference type="EMBL" id="MGHY01000007">
    <property type="protein sequence ID" value="OGM79788.1"/>
    <property type="molecule type" value="Genomic_DNA"/>
</dbReference>
<dbReference type="STRING" id="1802538.A2382_04280"/>
<organism evidence="1 2">
    <name type="scientific">Candidatus Woesebacteria bacterium RIFOXYB1_FULL_38_16</name>
    <dbReference type="NCBI Taxonomy" id="1802538"/>
    <lineage>
        <taxon>Bacteria</taxon>
        <taxon>Candidatus Woeseibacteriota</taxon>
    </lineage>
</organism>
<evidence type="ECO:0000313" key="1">
    <source>
        <dbReference type="EMBL" id="OGM79788.1"/>
    </source>
</evidence>
<name>A0A1F8CVM6_9BACT</name>
<dbReference type="Proteomes" id="UP000178999">
    <property type="component" value="Unassembled WGS sequence"/>
</dbReference>
<reference evidence="1 2" key="1">
    <citation type="journal article" date="2016" name="Nat. Commun.">
        <title>Thousands of microbial genomes shed light on interconnected biogeochemical processes in an aquifer system.</title>
        <authorList>
            <person name="Anantharaman K."/>
            <person name="Brown C.T."/>
            <person name="Hug L.A."/>
            <person name="Sharon I."/>
            <person name="Castelle C.J."/>
            <person name="Probst A.J."/>
            <person name="Thomas B.C."/>
            <person name="Singh A."/>
            <person name="Wilkins M.J."/>
            <person name="Karaoz U."/>
            <person name="Brodie E.L."/>
            <person name="Williams K.H."/>
            <person name="Hubbard S.S."/>
            <person name="Banfield J.F."/>
        </authorList>
    </citation>
    <scope>NUCLEOTIDE SEQUENCE [LARGE SCALE GENOMIC DNA]</scope>
</reference>
<evidence type="ECO:0000313" key="2">
    <source>
        <dbReference type="Proteomes" id="UP000178999"/>
    </source>
</evidence>
<dbReference type="AlphaFoldDB" id="A0A1F8CVM6"/>
<sequence length="64" mass="7573">MNNLLYDTFYRAEEELFLGEIDSKETKQGGNQESKPGLSIKHFLYMVFNRANGELQKRIRRSLF</sequence>
<accession>A0A1F8CVM6</accession>
<comment type="caution">
    <text evidence="1">The sequence shown here is derived from an EMBL/GenBank/DDBJ whole genome shotgun (WGS) entry which is preliminary data.</text>
</comment>
<gene>
    <name evidence="1" type="ORF">A2382_04280</name>
</gene>
<protein>
    <submittedName>
        <fullName evidence="1">Uncharacterized protein</fullName>
    </submittedName>
</protein>